<name>A0A8J3HXK2_9CHLR</name>
<evidence type="ECO:0000313" key="3">
    <source>
        <dbReference type="Proteomes" id="UP000612362"/>
    </source>
</evidence>
<evidence type="ECO:0000256" key="1">
    <source>
        <dbReference type="SAM" id="MobiDB-lite"/>
    </source>
</evidence>
<dbReference type="AlphaFoldDB" id="A0A8J3HXK2"/>
<reference evidence="2" key="1">
    <citation type="submission" date="2020-10" db="EMBL/GenBank/DDBJ databases">
        <title>Taxonomic study of unclassified bacteria belonging to the class Ktedonobacteria.</title>
        <authorList>
            <person name="Yabe S."/>
            <person name="Wang C.M."/>
            <person name="Zheng Y."/>
            <person name="Sakai Y."/>
            <person name="Cavaletti L."/>
            <person name="Monciardini P."/>
            <person name="Donadio S."/>
        </authorList>
    </citation>
    <scope>NUCLEOTIDE SEQUENCE</scope>
    <source>
        <strain evidence="2">SOSP1-1</strain>
    </source>
</reference>
<sequence>MEFAPGGRFLVISVASDRSRVMPGEASTREYKRPNDFNASYPEPPNGSTSYSRCCIGVRNK</sequence>
<comment type="caution">
    <text evidence="2">The sequence shown here is derived from an EMBL/GenBank/DDBJ whole genome shotgun (WGS) entry which is preliminary data.</text>
</comment>
<keyword evidence="3" id="KW-1185">Reference proteome</keyword>
<accession>A0A8J3HXK2</accession>
<dbReference type="Proteomes" id="UP000612362">
    <property type="component" value="Unassembled WGS sequence"/>
</dbReference>
<evidence type="ECO:0000313" key="2">
    <source>
        <dbReference type="EMBL" id="GHO46022.1"/>
    </source>
</evidence>
<organism evidence="2 3">
    <name type="scientific">Ktedonospora formicarum</name>
    <dbReference type="NCBI Taxonomy" id="2778364"/>
    <lineage>
        <taxon>Bacteria</taxon>
        <taxon>Bacillati</taxon>
        <taxon>Chloroflexota</taxon>
        <taxon>Ktedonobacteria</taxon>
        <taxon>Ktedonobacterales</taxon>
        <taxon>Ktedonobacteraceae</taxon>
        <taxon>Ktedonospora</taxon>
    </lineage>
</organism>
<gene>
    <name evidence="2" type="ORF">KSX_41850</name>
</gene>
<feature type="region of interest" description="Disordered" evidence="1">
    <location>
        <begin position="21"/>
        <end position="49"/>
    </location>
</feature>
<proteinExistence type="predicted"/>
<protein>
    <submittedName>
        <fullName evidence="2">Uncharacterized protein</fullName>
    </submittedName>
</protein>
<dbReference type="EMBL" id="BNJF01000002">
    <property type="protein sequence ID" value="GHO46022.1"/>
    <property type="molecule type" value="Genomic_DNA"/>
</dbReference>